<comment type="similarity">
    <text evidence="1">Belongs to the plant acyltransferase family.</text>
</comment>
<accession>A0AAV6Y058</accession>
<dbReference type="Pfam" id="PF02458">
    <property type="entry name" value="Transferase"/>
    <property type="match status" value="1"/>
</dbReference>
<evidence type="ECO:0000313" key="3">
    <source>
        <dbReference type="Proteomes" id="UP000826271"/>
    </source>
</evidence>
<comment type="caution">
    <text evidence="2">The sequence shown here is derived from an EMBL/GenBank/DDBJ whole genome shotgun (WGS) entry which is preliminary data.</text>
</comment>
<dbReference type="PANTHER" id="PTHR31642:SF189">
    <property type="entry name" value="ACYLTRANSFERASE GLAUCE"/>
    <property type="match status" value="1"/>
</dbReference>
<dbReference type="GO" id="GO:0016747">
    <property type="term" value="F:acyltransferase activity, transferring groups other than amino-acyl groups"/>
    <property type="evidence" value="ECO:0007669"/>
    <property type="project" value="TreeGrafter"/>
</dbReference>
<proteinExistence type="inferred from homology"/>
<protein>
    <submittedName>
        <fullName evidence="2">Uncharacterized protein</fullName>
    </submittedName>
</protein>
<name>A0AAV6Y058_9LAMI</name>
<evidence type="ECO:0000256" key="1">
    <source>
        <dbReference type="ARBA" id="ARBA00009861"/>
    </source>
</evidence>
<dbReference type="Proteomes" id="UP000826271">
    <property type="component" value="Unassembled WGS sequence"/>
</dbReference>
<dbReference type="InterPro" id="IPR050317">
    <property type="entry name" value="Plant_Fungal_Acyltransferase"/>
</dbReference>
<organism evidence="2 3">
    <name type="scientific">Buddleja alternifolia</name>
    <dbReference type="NCBI Taxonomy" id="168488"/>
    <lineage>
        <taxon>Eukaryota</taxon>
        <taxon>Viridiplantae</taxon>
        <taxon>Streptophyta</taxon>
        <taxon>Embryophyta</taxon>
        <taxon>Tracheophyta</taxon>
        <taxon>Spermatophyta</taxon>
        <taxon>Magnoliopsida</taxon>
        <taxon>eudicotyledons</taxon>
        <taxon>Gunneridae</taxon>
        <taxon>Pentapetalae</taxon>
        <taxon>asterids</taxon>
        <taxon>lamiids</taxon>
        <taxon>Lamiales</taxon>
        <taxon>Scrophulariaceae</taxon>
        <taxon>Buddlejeae</taxon>
        <taxon>Buddleja</taxon>
    </lineage>
</organism>
<dbReference type="Gene3D" id="3.30.559.10">
    <property type="entry name" value="Chloramphenicol acetyltransferase-like domain"/>
    <property type="match status" value="1"/>
</dbReference>
<sequence>MATLSPIPALQDLKTTLEECTLIFPSQDTQKRSFYLSNKDQCMNYDVLTAHFFSPNPDFPPKNVSKVLKMALEKVLVPYDFMAGRLKLNHKTGCLEIDCNVAGAGFVVASSEFSLGEIKEFLPYPNLGFQQLATRRLDHLGPEVDQPLCIFQISEGAKRVTDEYVKSVFDWLELHRGISHGDYKVSSWLKLGFDQVVYPWGKPLYSCPVVDSHRKDVCWIFPNALDGGISAMVSLPHQEMVTFEAFFHKIFAGIID</sequence>
<keyword evidence="3" id="KW-1185">Reference proteome</keyword>
<dbReference type="InterPro" id="IPR023213">
    <property type="entry name" value="CAT-like_dom_sf"/>
</dbReference>
<dbReference type="PANTHER" id="PTHR31642">
    <property type="entry name" value="TRICHOTHECENE 3-O-ACETYLTRANSFERASE"/>
    <property type="match status" value="1"/>
</dbReference>
<dbReference type="AlphaFoldDB" id="A0AAV6Y058"/>
<gene>
    <name evidence="2" type="ORF">BUALT_Bualt02G0142000</name>
</gene>
<evidence type="ECO:0000313" key="2">
    <source>
        <dbReference type="EMBL" id="KAG8388596.1"/>
    </source>
</evidence>
<reference evidence="2" key="1">
    <citation type="submission" date="2019-10" db="EMBL/GenBank/DDBJ databases">
        <authorList>
            <person name="Zhang R."/>
            <person name="Pan Y."/>
            <person name="Wang J."/>
            <person name="Ma R."/>
            <person name="Yu S."/>
        </authorList>
    </citation>
    <scope>NUCLEOTIDE SEQUENCE</scope>
    <source>
        <strain evidence="2">LA-IB0</strain>
        <tissue evidence="2">Leaf</tissue>
    </source>
</reference>
<dbReference type="EMBL" id="WHWC01000002">
    <property type="protein sequence ID" value="KAG8388596.1"/>
    <property type="molecule type" value="Genomic_DNA"/>
</dbReference>